<proteinExistence type="predicted"/>
<accession>A0A5E4QYR6</accession>
<protein>
    <submittedName>
        <fullName evidence="1">Uncharacterized protein</fullName>
    </submittedName>
</protein>
<dbReference type="AlphaFoldDB" id="A0A5E4QYR6"/>
<reference evidence="1 2" key="1">
    <citation type="submission" date="2017-07" db="EMBL/GenBank/DDBJ databases">
        <authorList>
            <person name="Talla V."/>
            <person name="Backstrom N."/>
        </authorList>
    </citation>
    <scope>NUCLEOTIDE SEQUENCE [LARGE SCALE GENOMIC DNA]</scope>
</reference>
<dbReference type="EMBL" id="FZQP02005900">
    <property type="protein sequence ID" value="VVD02241.1"/>
    <property type="molecule type" value="Genomic_DNA"/>
</dbReference>
<dbReference type="Proteomes" id="UP000324832">
    <property type="component" value="Unassembled WGS sequence"/>
</dbReference>
<gene>
    <name evidence="1" type="ORF">LSINAPIS_LOCUS12504</name>
</gene>
<sequence length="148" mass="16554">MSQAGEQIGDILMARGIFRAVAGRLVAPLDAIIAAIKMSHAQRRGRVPPALSIAIAEHNDVDSQSDPFSIIIKRHRRSDVIAQVYLQVSEDGLFNAKQQTWNSDRLDHAAREHYYFTVDESIRLYRADIKLLSAVLRCLGSHDPTANY</sequence>
<organism evidence="1 2">
    <name type="scientific">Leptidea sinapis</name>
    <dbReference type="NCBI Taxonomy" id="189913"/>
    <lineage>
        <taxon>Eukaryota</taxon>
        <taxon>Metazoa</taxon>
        <taxon>Ecdysozoa</taxon>
        <taxon>Arthropoda</taxon>
        <taxon>Hexapoda</taxon>
        <taxon>Insecta</taxon>
        <taxon>Pterygota</taxon>
        <taxon>Neoptera</taxon>
        <taxon>Endopterygota</taxon>
        <taxon>Lepidoptera</taxon>
        <taxon>Glossata</taxon>
        <taxon>Ditrysia</taxon>
        <taxon>Papilionoidea</taxon>
        <taxon>Pieridae</taxon>
        <taxon>Dismorphiinae</taxon>
        <taxon>Leptidea</taxon>
    </lineage>
</organism>
<name>A0A5E4QYR6_9NEOP</name>
<keyword evidence="2" id="KW-1185">Reference proteome</keyword>
<evidence type="ECO:0000313" key="1">
    <source>
        <dbReference type="EMBL" id="VVD02241.1"/>
    </source>
</evidence>
<evidence type="ECO:0000313" key="2">
    <source>
        <dbReference type="Proteomes" id="UP000324832"/>
    </source>
</evidence>